<feature type="transmembrane region" description="Helical" evidence="2">
    <location>
        <begin position="43"/>
        <end position="63"/>
    </location>
</feature>
<feature type="region of interest" description="Disordered" evidence="1">
    <location>
        <begin position="1"/>
        <end position="37"/>
    </location>
</feature>
<feature type="compositionally biased region" description="Basic and acidic residues" evidence="1">
    <location>
        <begin position="25"/>
        <end position="36"/>
    </location>
</feature>
<dbReference type="AlphaFoldDB" id="A0A3N3ZM14"/>
<accession>A0A3N3ZM14</accession>
<dbReference type="OrthoDB" id="4879578at2"/>
<evidence type="ECO:0000256" key="2">
    <source>
        <dbReference type="SAM" id="Phobius"/>
    </source>
</evidence>
<evidence type="ECO:0000313" key="3">
    <source>
        <dbReference type="EMBL" id="ROZ61671.1"/>
    </source>
</evidence>
<dbReference type="EMBL" id="RKMF01000019">
    <property type="protein sequence ID" value="ROZ61671.1"/>
    <property type="molecule type" value="Genomic_DNA"/>
</dbReference>
<feature type="transmembrane region" description="Helical" evidence="2">
    <location>
        <begin position="232"/>
        <end position="252"/>
    </location>
</feature>
<keyword evidence="2" id="KW-1133">Transmembrane helix</keyword>
<name>A0A3N3ZM14_9MICC</name>
<feature type="transmembrane region" description="Helical" evidence="2">
    <location>
        <begin position="129"/>
        <end position="149"/>
    </location>
</feature>
<keyword evidence="4" id="KW-1185">Reference proteome</keyword>
<keyword evidence="2" id="KW-0812">Transmembrane</keyword>
<feature type="transmembrane region" description="Helical" evidence="2">
    <location>
        <begin position="75"/>
        <end position="93"/>
    </location>
</feature>
<evidence type="ECO:0000256" key="1">
    <source>
        <dbReference type="SAM" id="MobiDB-lite"/>
    </source>
</evidence>
<dbReference type="RefSeq" id="WP_123826581.1">
    <property type="nucleotide sequence ID" value="NZ_RKMF01000019.1"/>
</dbReference>
<gene>
    <name evidence="3" type="ORF">EDL96_12560</name>
</gene>
<proteinExistence type="predicted"/>
<sequence length="271" mass="28581">MAGFSDRNHPGPGHGPRRASGTPSGERDGAFAEHRPGPSRSSLLAALAVCAVLGALQLALAGIPDLVRPPGRLMTLWPQTLAWLGMGALWVIGSRRIFLFLRRSSTSRGVFQDTESLPSLDEDHRHLTAALWFGVSAVLCAVILPPMLIGQWTLQPVQLWQGLYSTYGMAGVMAAVGWLAYHCGFSILAALTLATVQALTESVVTSCWATVVPVGGIVVGLMGGLLQALTGGPAAFVTTLISCTLLGAVHLLTGRRLRWTAPATALVLIFL</sequence>
<comment type="caution">
    <text evidence="3">The sequence shown here is derived from an EMBL/GenBank/DDBJ whole genome shotgun (WGS) entry which is preliminary data.</text>
</comment>
<feature type="transmembrane region" description="Helical" evidence="2">
    <location>
        <begin position="203"/>
        <end position="226"/>
    </location>
</feature>
<keyword evidence="2" id="KW-0472">Membrane</keyword>
<evidence type="ECO:0000313" key="4">
    <source>
        <dbReference type="Proteomes" id="UP000270616"/>
    </source>
</evidence>
<protein>
    <submittedName>
        <fullName evidence="3">Uncharacterized protein</fullName>
    </submittedName>
</protein>
<reference evidence="3 4" key="1">
    <citation type="submission" date="2018-10" db="EMBL/GenBank/DDBJ databases">
        <title>Kocuria sp. M5W7-7, whole genome shotgun sequence.</title>
        <authorList>
            <person name="Tuo L."/>
        </authorList>
    </citation>
    <scope>NUCLEOTIDE SEQUENCE [LARGE SCALE GENOMIC DNA]</scope>
    <source>
        <strain evidence="3 4">M5W7-7</strain>
    </source>
</reference>
<feature type="transmembrane region" description="Helical" evidence="2">
    <location>
        <begin position="169"/>
        <end position="191"/>
    </location>
</feature>
<dbReference type="Proteomes" id="UP000270616">
    <property type="component" value="Unassembled WGS sequence"/>
</dbReference>
<organism evidence="3 4">
    <name type="scientific">Kocuria soli</name>
    <dbReference type="NCBI Taxonomy" id="2485125"/>
    <lineage>
        <taxon>Bacteria</taxon>
        <taxon>Bacillati</taxon>
        <taxon>Actinomycetota</taxon>
        <taxon>Actinomycetes</taxon>
        <taxon>Micrococcales</taxon>
        <taxon>Micrococcaceae</taxon>
        <taxon>Kocuria</taxon>
    </lineage>
</organism>